<dbReference type="Pfam" id="PF08988">
    <property type="entry name" value="T3SS_needle_E"/>
    <property type="match status" value="1"/>
</dbReference>
<protein>
    <submittedName>
        <fullName evidence="1">EscE/YscE/SsaE family type III secretion system needle protein co-chaperone</fullName>
    </submittedName>
</protein>
<dbReference type="EMBL" id="CP016303">
    <property type="protein sequence ID" value="ASX26304.1"/>
    <property type="molecule type" value="Genomic_DNA"/>
</dbReference>
<dbReference type="NCBIfam" id="TIGR02501">
    <property type="entry name" value="type_III_yscE"/>
    <property type="match status" value="1"/>
</dbReference>
<sequence length="84" mass="9809">MATITYLEDSLKNCPEQLQSKLDELDEAEMTIKFALSSPKTPEEYEGLQKLYDSVLSARKIIKTLSYRYHKKKPENLFDDDQFS</sequence>
<reference evidence="2" key="1">
    <citation type="submission" date="2016-06" db="EMBL/GenBank/DDBJ databases">
        <authorList>
            <person name="Chen W."/>
            <person name="Hasegawa D.K."/>
        </authorList>
    </citation>
    <scope>NUCLEOTIDE SEQUENCE [LARGE SCALE GENOMIC DNA]</scope>
    <source>
        <strain evidence="2">MEAM1</strain>
    </source>
</reference>
<dbReference type="Proteomes" id="UP000216438">
    <property type="component" value="Chromosome"/>
</dbReference>
<accession>A0A249DXN3</accession>
<dbReference type="OrthoDB" id="6480686at2"/>
<dbReference type="InterPro" id="IPR012671">
    <property type="entry name" value="T3SS_PscE/YscE"/>
</dbReference>
<dbReference type="AlphaFoldDB" id="A0A249DXN3"/>
<organism evidence="1 2">
    <name type="scientific">Candidatus Hamiltonella defensa</name>
    <name type="common">Bemisia tabaci</name>
    <dbReference type="NCBI Taxonomy" id="672795"/>
    <lineage>
        <taxon>Bacteria</taxon>
        <taxon>Pseudomonadati</taxon>
        <taxon>Pseudomonadota</taxon>
        <taxon>Gammaproteobacteria</taxon>
        <taxon>Enterobacterales</taxon>
        <taxon>Enterobacteriaceae</taxon>
        <taxon>aphid secondary symbionts</taxon>
        <taxon>Candidatus Williamhamiltonella</taxon>
    </lineage>
</organism>
<evidence type="ECO:0000313" key="1">
    <source>
        <dbReference type="EMBL" id="ASX26304.1"/>
    </source>
</evidence>
<dbReference type="RefSeq" id="WP_016857553.1">
    <property type="nucleotide sequence ID" value="NZ_CP016303.1"/>
</dbReference>
<name>A0A249DXN3_9ENTR</name>
<evidence type="ECO:0000313" key="2">
    <source>
        <dbReference type="Proteomes" id="UP000216438"/>
    </source>
</evidence>
<gene>
    <name evidence="1" type="ORF">BA171_04255</name>
</gene>
<reference evidence="1 2" key="2">
    <citation type="submission" date="2017-09" db="EMBL/GenBank/DDBJ databases">
        <title>The genome of whitefly Bemisia tabaci, a global crop pest, provides novel insights into virus transmission, host adaptation and insecticide resistance.</title>
        <authorList>
            <person name="Kaur N."/>
            <person name="Kliot A."/>
            <person name="Pinheiro P.V."/>
            <person name="Luan J."/>
            <person name="Zheng Y."/>
            <person name="Liu W."/>
            <person name="Sun H."/>
            <person name="Yang X."/>
            <person name="Xu Y."/>
            <person name="Luo Y."/>
            <person name="Kruse A."/>
            <person name="Fisher T.W."/>
            <person name="Nelson D.R."/>
            <person name="Elimelech M."/>
            <person name="MacCoss M."/>
            <person name="Johnson R."/>
            <person name="Cohen E."/>
            <person name="Hunter W.B."/>
            <person name="Brown J.K."/>
            <person name="Jander G."/>
            <person name="Cilia M."/>
            <person name="Douglas A.E."/>
            <person name="Ghanim M."/>
            <person name="Simmons A.M."/>
            <person name="Wintermantel W.M."/>
            <person name="Ling K.-S."/>
            <person name="Fei Z."/>
        </authorList>
    </citation>
    <scope>NUCLEOTIDE SEQUENCE [LARGE SCALE GENOMIC DNA]</scope>
    <source>
        <strain evidence="1 2">MEAM1</strain>
    </source>
</reference>
<proteinExistence type="predicted"/>